<protein>
    <submittedName>
        <fullName evidence="1">Uncharacterized protein</fullName>
    </submittedName>
</protein>
<gene>
    <name evidence="1" type="ORF">METZ01_LOCUS334092</name>
</gene>
<dbReference type="EMBL" id="UINC01112352">
    <property type="protein sequence ID" value="SVC81238.1"/>
    <property type="molecule type" value="Genomic_DNA"/>
</dbReference>
<dbReference type="AlphaFoldDB" id="A0A382Q8I8"/>
<reference evidence="1" key="1">
    <citation type="submission" date="2018-05" db="EMBL/GenBank/DDBJ databases">
        <authorList>
            <person name="Lanie J.A."/>
            <person name="Ng W.-L."/>
            <person name="Kazmierczak K.M."/>
            <person name="Andrzejewski T.M."/>
            <person name="Davidsen T.M."/>
            <person name="Wayne K.J."/>
            <person name="Tettelin H."/>
            <person name="Glass J.I."/>
            <person name="Rusch D."/>
            <person name="Podicherti R."/>
            <person name="Tsui H.-C.T."/>
            <person name="Winkler M.E."/>
        </authorList>
    </citation>
    <scope>NUCLEOTIDE SEQUENCE</scope>
</reference>
<accession>A0A382Q8I8</accession>
<sequence length="155" mass="17662">METYDEYRQIINLAYSPCVSTFKNGIIPSGVELQELIIPPWNISDKNAENTFLTVLIDNEVLFSGIVPKNGFKIDIFDTFSSLKSTPLPRRITVFVTPESEVEEILENPREYPVSQKILGDVSATLALNFIGMWRHPVIESAFSNYDQRFTIENL</sequence>
<name>A0A382Q8I8_9ZZZZ</name>
<proteinExistence type="predicted"/>
<evidence type="ECO:0000313" key="1">
    <source>
        <dbReference type="EMBL" id="SVC81238.1"/>
    </source>
</evidence>
<organism evidence="1">
    <name type="scientific">marine metagenome</name>
    <dbReference type="NCBI Taxonomy" id="408172"/>
    <lineage>
        <taxon>unclassified sequences</taxon>
        <taxon>metagenomes</taxon>
        <taxon>ecological metagenomes</taxon>
    </lineage>
</organism>